<reference evidence="1" key="1">
    <citation type="submission" date="2021-05" db="EMBL/GenBank/DDBJ databases">
        <authorList>
            <person name="Pan Q."/>
            <person name="Jouanno E."/>
            <person name="Zahm M."/>
            <person name="Klopp C."/>
            <person name="Cabau C."/>
            <person name="Louis A."/>
            <person name="Berthelot C."/>
            <person name="Parey E."/>
            <person name="Roest Crollius H."/>
            <person name="Montfort J."/>
            <person name="Robinson-Rechavi M."/>
            <person name="Bouchez O."/>
            <person name="Lampietro C."/>
            <person name="Lopez Roques C."/>
            <person name="Donnadieu C."/>
            <person name="Postlethwait J."/>
            <person name="Bobe J."/>
            <person name="Dillon D."/>
            <person name="Chandos A."/>
            <person name="von Hippel F."/>
            <person name="Guiguen Y."/>
        </authorList>
    </citation>
    <scope>NUCLEOTIDE SEQUENCE</scope>
    <source>
        <strain evidence="1">YG-Jan2019</strain>
    </source>
</reference>
<dbReference type="EMBL" id="CM055749">
    <property type="protein sequence ID" value="KAJ7994424.1"/>
    <property type="molecule type" value="Genomic_DNA"/>
</dbReference>
<gene>
    <name evidence="1" type="ORF">DPEC_G00249130</name>
</gene>
<organism evidence="1 2">
    <name type="scientific">Dallia pectoralis</name>
    <name type="common">Alaska blackfish</name>
    <dbReference type="NCBI Taxonomy" id="75939"/>
    <lineage>
        <taxon>Eukaryota</taxon>
        <taxon>Metazoa</taxon>
        <taxon>Chordata</taxon>
        <taxon>Craniata</taxon>
        <taxon>Vertebrata</taxon>
        <taxon>Euteleostomi</taxon>
        <taxon>Actinopterygii</taxon>
        <taxon>Neopterygii</taxon>
        <taxon>Teleostei</taxon>
        <taxon>Protacanthopterygii</taxon>
        <taxon>Esociformes</taxon>
        <taxon>Umbridae</taxon>
        <taxon>Dallia</taxon>
    </lineage>
</organism>
<protein>
    <submittedName>
        <fullName evidence="1">Uncharacterized protein</fullName>
    </submittedName>
</protein>
<comment type="caution">
    <text evidence="1">The sequence shown here is derived from an EMBL/GenBank/DDBJ whole genome shotgun (WGS) entry which is preliminary data.</text>
</comment>
<proteinExistence type="predicted"/>
<evidence type="ECO:0000313" key="2">
    <source>
        <dbReference type="Proteomes" id="UP001157502"/>
    </source>
</evidence>
<accession>A0ACC2FSS8</accession>
<keyword evidence="2" id="KW-1185">Reference proteome</keyword>
<evidence type="ECO:0000313" key="1">
    <source>
        <dbReference type="EMBL" id="KAJ7994424.1"/>
    </source>
</evidence>
<name>A0ACC2FSS8_DALPE</name>
<dbReference type="Proteomes" id="UP001157502">
    <property type="component" value="Chromosome 22"/>
</dbReference>
<sequence>MLSNVGTQPLFPAGQGPPNPAGQTNQPPPGHLLHFHGRPSVTIKKNAITDDYKVTSQVLGLGINGKVLEIFHKKSGEKYALKNFKLLP</sequence>